<reference evidence="1" key="1">
    <citation type="journal article" date="2020" name="Cell">
        <title>Large-Scale Comparative Analyses of Tick Genomes Elucidate Their Genetic Diversity and Vector Capacities.</title>
        <authorList>
            <consortium name="Tick Genome and Microbiome Consortium (TIGMIC)"/>
            <person name="Jia N."/>
            <person name="Wang J."/>
            <person name="Shi W."/>
            <person name="Du L."/>
            <person name="Sun Y."/>
            <person name="Zhan W."/>
            <person name="Jiang J.F."/>
            <person name="Wang Q."/>
            <person name="Zhang B."/>
            <person name="Ji P."/>
            <person name="Bell-Sakyi L."/>
            <person name="Cui X.M."/>
            <person name="Yuan T.T."/>
            <person name="Jiang B.G."/>
            <person name="Yang W.F."/>
            <person name="Lam T.T."/>
            <person name="Chang Q.C."/>
            <person name="Ding S.J."/>
            <person name="Wang X.J."/>
            <person name="Zhu J.G."/>
            <person name="Ruan X.D."/>
            <person name="Zhao L."/>
            <person name="Wei J.T."/>
            <person name="Ye R.Z."/>
            <person name="Que T.C."/>
            <person name="Du C.H."/>
            <person name="Zhou Y.H."/>
            <person name="Cheng J.X."/>
            <person name="Dai P.F."/>
            <person name="Guo W.B."/>
            <person name="Han X.H."/>
            <person name="Huang E.J."/>
            <person name="Li L.F."/>
            <person name="Wei W."/>
            <person name="Gao Y.C."/>
            <person name="Liu J.Z."/>
            <person name="Shao H.Z."/>
            <person name="Wang X."/>
            <person name="Wang C.C."/>
            <person name="Yang T.C."/>
            <person name="Huo Q.B."/>
            <person name="Li W."/>
            <person name="Chen H.Y."/>
            <person name="Chen S.E."/>
            <person name="Zhou L.G."/>
            <person name="Ni X.B."/>
            <person name="Tian J.H."/>
            <person name="Sheng Y."/>
            <person name="Liu T."/>
            <person name="Pan Y.S."/>
            <person name="Xia L.Y."/>
            <person name="Li J."/>
            <person name="Zhao F."/>
            <person name="Cao W.C."/>
        </authorList>
    </citation>
    <scope>NUCLEOTIDE SEQUENCE</scope>
    <source>
        <strain evidence="1">Rsan-2018</strain>
    </source>
</reference>
<dbReference type="Proteomes" id="UP000821837">
    <property type="component" value="Unassembled WGS sequence"/>
</dbReference>
<dbReference type="AlphaFoldDB" id="A0A9D4SS20"/>
<comment type="caution">
    <text evidence="1">The sequence shown here is derived from an EMBL/GenBank/DDBJ whole genome shotgun (WGS) entry which is preliminary data.</text>
</comment>
<gene>
    <name evidence="1" type="ORF">HPB52_009085</name>
</gene>
<dbReference type="EMBL" id="JABSTV010001253">
    <property type="protein sequence ID" value="KAH7943481.1"/>
    <property type="molecule type" value="Genomic_DNA"/>
</dbReference>
<keyword evidence="2" id="KW-1185">Reference proteome</keyword>
<proteinExistence type="predicted"/>
<protein>
    <submittedName>
        <fullName evidence="1">Uncharacterized protein</fullName>
    </submittedName>
</protein>
<evidence type="ECO:0000313" key="2">
    <source>
        <dbReference type="Proteomes" id="UP000821837"/>
    </source>
</evidence>
<accession>A0A9D4SS20</accession>
<reference evidence="1" key="2">
    <citation type="submission" date="2021-09" db="EMBL/GenBank/DDBJ databases">
        <authorList>
            <person name="Jia N."/>
            <person name="Wang J."/>
            <person name="Shi W."/>
            <person name="Du L."/>
            <person name="Sun Y."/>
            <person name="Zhan W."/>
            <person name="Jiang J."/>
            <person name="Wang Q."/>
            <person name="Zhang B."/>
            <person name="Ji P."/>
            <person name="Sakyi L.B."/>
            <person name="Cui X."/>
            <person name="Yuan T."/>
            <person name="Jiang B."/>
            <person name="Yang W."/>
            <person name="Lam T.T.-Y."/>
            <person name="Chang Q."/>
            <person name="Ding S."/>
            <person name="Wang X."/>
            <person name="Zhu J."/>
            <person name="Ruan X."/>
            <person name="Zhao L."/>
            <person name="Wei J."/>
            <person name="Que T."/>
            <person name="Du C."/>
            <person name="Cheng J."/>
            <person name="Dai P."/>
            <person name="Han X."/>
            <person name="Huang E."/>
            <person name="Gao Y."/>
            <person name="Liu J."/>
            <person name="Shao H."/>
            <person name="Ye R."/>
            <person name="Li L."/>
            <person name="Wei W."/>
            <person name="Wang X."/>
            <person name="Wang C."/>
            <person name="Huo Q."/>
            <person name="Li W."/>
            <person name="Guo W."/>
            <person name="Chen H."/>
            <person name="Chen S."/>
            <person name="Zhou L."/>
            <person name="Zhou L."/>
            <person name="Ni X."/>
            <person name="Tian J."/>
            <person name="Zhou Y."/>
            <person name="Sheng Y."/>
            <person name="Liu T."/>
            <person name="Pan Y."/>
            <person name="Xia L."/>
            <person name="Li J."/>
            <person name="Zhao F."/>
            <person name="Cao W."/>
        </authorList>
    </citation>
    <scope>NUCLEOTIDE SEQUENCE</scope>
    <source>
        <strain evidence="1">Rsan-2018</strain>
        <tissue evidence="1">Larvae</tissue>
    </source>
</reference>
<sequence length="98" mass="10987">MSWFRHAAERAATLQKKMEAEKCFQDGEGECDRGNIEEIAEEIDAKGDRQAEKVGAGVVLVDFRDEDDGVREIDGCEGRSWRARGKLWKGGEAQKEEA</sequence>
<name>A0A9D4SS20_RHISA</name>
<evidence type="ECO:0000313" key="1">
    <source>
        <dbReference type="EMBL" id="KAH7943481.1"/>
    </source>
</evidence>
<organism evidence="1 2">
    <name type="scientific">Rhipicephalus sanguineus</name>
    <name type="common">Brown dog tick</name>
    <name type="synonym">Ixodes sanguineus</name>
    <dbReference type="NCBI Taxonomy" id="34632"/>
    <lineage>
        <taxon>Eukaryota</taxon>
        <taxon>Metazoa</taxon>
        <taxon>Ecdysozoa</taxon>
        <taxon>Arthropoda</taxon>
        <taxon>Chelicerata</taxon>
        <taxon>Arachnida</taxon>
        <taxon>Acari</taxon>
        <taxon>Parasitiformes</taxon>
        <taxon>Ixodida</taxon>
        <taxon>Ixodoidea</taxon>
        <taxon>Ixodidae</taxon>
        <taxon>Rhipicephalinae</taxon>
        <taxon>Rhipicephalus</taxon>
        <taxon>Rhipicephalus</taxon>
    </lineage>
</organism>